<organism evidence="1 2">
    <name type="scientific">Patiriisocius marinistellae</name>
    <dbReference type="NCBI Taxonomy" id="2494560"/>
    <lineage>
        <taxon>Bacteria</taxon>
        <taxon>Pseudomonadati</taxon>
        <taxon>Bacteroidota</taxon>
        <taxon>Flavobacteriia</taxon>
        <taxon>Flavobacteriales</taxon>
        <taxon>Flavobacteriaceae</taxon>
        <taxon>Patiriisocius</taxon>
    </lineage>
</organism>
<accession>A0A5J4G2X5</accession>
<dbReference type="InterPro" id="IPR027268">
    <property type="entry name" value="Peptidase_M4/M1_CTD_sf"/>
</dbReference>
<proteinExistence type="predicted"/>
<evidence type="ECO:0000313" key="2">
    <source>
        <dbReference type="Proteomes" id="UP000326994"/>
    </source>
</evidence>
<reference evidence="1 2" key="1">
    <citation type="submission" date="2019-08" db="EMBL/GenBank/DDBJ databases">
        <title>Ulvibacter marinistellae sp. nov., isolated from a starfish, Patiria pectinifera.</title>
        <authorList>
            <person name="Kawano K."/>
            <person name="Ushijima N."/>
            <person name="Kihara M."/>
            <person name="Itoh H."/>
        </authorList>
    </citation>
    <scope>NUCLEOTIDE SEQUENCE [LARGE SCALE GENOMIC DNA]</scope>
    <source>
        <strain evidence="1 2">KK4</strain>
    </source>
</reference>
<gene>
    <name evidence="1" type="ORF">ULMS_27470</name>
</gene>
<evidence type="ECO:0000313" key="1">
    <source>
        <dbReference type="EMBL" id="GEQ87239.1"/>
    </source>
</evidence>
<dbReference type="Gene3D" id="1.10.390.10">
    <property type="entry name" value="Neutral Protease Domain 2"/>
    <property type="match status" value="1"/>
</dbReference>
<dbReference type="AlphaFoldDB" id="A0A5J4G2X5"/>
<evidence type="ECO:0008006" key="3">
    <source>
        <dbReference type="Google" id="ProtNLM"/>
    </source>
</evidence>
<dbReference type="EMBL" id="BKCF01000006">
    <property type="protein sequence ID" value="GEQ87239.1"/>
    <property type="molecule type" value="Genomic_DNA"/>
</dbReference>
<comment type="caution">
    <text evidence="1">The sequence shown here is derived from an EMBL/GenBank/DDBJ whole genome shotgun (WGS) entry which is preliminary data.</text>
</comment>
<keyword evidence="2" id="KW-1185">Reference proteome</keyword>
<dbReference type="Proteomes" id="UP000326994">
    <property type="component" value="Unassembled WGS sequence"/>
</dbReference>
<protein>
    <recommendedName>
        <fullName evidence="3">Metalloprotease</fullName>
    </recommendedName>
</protein>
<sequence>MWSQHTIIIDATLDHTNHTISIIQEIEFVNTSTKALDTIYFNDWANSFSHKKTPLGIRFAENYDAPFHFERDEDRGRTTINTVTNSGNTSLVWQRGEAVDILKVIPLKPIAPGASSVFKFEYSVKAPDDKFTRFGVDNNGDYKLRYWYISPAVFDGTWKAFSNKNTQDLFTQPSNFDVKFRIPSGLQLTSNLDVVNQTTVRGVTTFSLKSNQRIKAEIFINKEPLFESIVTDKVEVVTNIYQRKVTPPVRAIMVDRVVHFLEEKLGEYPFKKIVVSDEDNRNNPVYGLNQLPSFLSPFPNGIEYDLAQFKTMSREYIENTLLLNQREESWLIGAIQIHLMMEYVDTYYPNMKILGALSDFWIIKWSHVSDLEFNDQYPLLYMNMARNNIHQPLTTPRDSLVKFNMNIANDYYGGKGLEYLKDFLRDNTLGKSIKSYFDTYKLKPTNVSNFRDIISQQTDKDVSWFFNDYVNERSTIDFKIKKIKKRGDSLDVTILNKRNTVMPVSIYGVNKDTVLFKKWTSPIDSIATITVPSQGIRSLELNRDGEIAEFNRRNNTKKVSGLFNRPFQFRLFQDAEDHRYNQLFFMPIFEFNLYDGFTTGMKLYNKTLLPKNIHYKLEPQYGYRSKKLIGNGNIQYTNQFDSGPLNAMRYGLSGSYYSYDDDLFYRRYTPYMTFAFRNEDLRNNEKQYINLRAVNVYRDENENDPNQEPNYSVFNAQYVYSNPNLINYFRGVVDYQISSKFSKASVTFDYRKLFVNNRQLNVRLFAGAFLFNDTREREDFFSFSLDRPTDYLFEYNYYGRSEDTGIFSQQLIVAEGGFKSQLQPAFANNWITTINASTNIWRWILVYGDAGLVNNTQSGTKAVFDSGIRINLVQDYFELYFPLYSNLGWEPGMPNYDQKIRFTVTLSPKTLLGLFTREWY</sequence>
<name>A0A5J4G2X5_9FLAO</name>